<evidence type="ECO:0000313" key="2">
    <source>
        <dbReference type="EMBL" id="PSR78040.1"/>
    </source>
</evidence>
<feature type="compositionally biased region" description="Polar residues" evidence="1">
    <location>
        <begin position="157"/>
        <end position="166"/>
    </location>
</feature>
<feature type="compositionally biased region" description="Basic and acidic residues" evidence="1">
    <location>
        <begin position="220"/>
        <end position="236"/>
    </location>
</feature>
<dbReference type="EMBL" id="KZ678624">
    <property type="protein sequence ID" value="PSR78040.1"/>
    <property type="molecule type" value="Genomic_DNA"/>
</dbReference>
<feature type="compositionally biased region" description="Basic and acidic residues" evidence="1">
    <location>
        <begin position="294"/>
        <end position="307"/>
    </location>
</feature>
<evidence type="ECO:0000313" key="3">
    <source>
        <dbReference type="Proteomes" id="UP000241462"/>
    </source>
</evidence>
<evidence type="ECO:0008006" key="4">
    <source>
        <dbReference type="Google" id="ProtNLM"/>
    </source>
</evidence>
<reference evidence="2 3" key="1">
    <citation type="journal article" date="2018" name="Mycol. Prog.">
        <title>Coniella lustricola, a new species from submerged detritus.</title>
        <authorList>
            <person name="Raudabaugh D.B."/>
            <person name="Iturriaga T."/>
            <person name="Carver A."/>
            <person name="Mondo S."/>
            <person name="Pangilinan J."/>
            <person name="Lipzen A."/>
            <person name="He G."/>
            <person name="Amirebrahimi M."/>
            <person name="Grigoriev I.V."/>
            <person name="Miller A.N."/>
        </authorList>
    </citation>
    <scope>NUCLEOTIDE SEQUENCE [LARGE SCALE GENOMIC DNA]</scope>
    <source>
        <strain evidence="2 3">B22-T-1</strain>
    </source>
</reference>
<evidence type="ECO:0000256" key="1">
    <source>
        <dbReference type="SAM" id="MobiDB-lite"/>
    </source>
</evidence>
<feature type="compositionally biased region" description="Basic and acidic residues" evidence="1">
    <location>
        <begin position="496"/>
        <end position="518"/>
    </location>
</feature>
<gene>
    <name evidence="2" type="ORF">BD289DRAFT_132785</name>
</gene>
<dbReference type="Proteomes" id="UP000241462">
    <property type="component" value="Unassembled WGS sequence"/>
</dbReference>
<feature type="compositionally biased region" description="Basic and acidic residues" evidence="1">
    <location>
        <begin position="345"/>
        <end position="369"/>
    </location>
</feature>
<keyword evidence="3" id="KW-1185">Reference proteome</keyword>
<proteinExistence type="predicted"/>
<feature type="compositionally biased region" description="Polar residues" evidence="1">
    <location>
        <begin position="325"/>
        <end position="336"/>
    </location>
</feature>
<feature type="compositionally biased region" description="Low complexity" evidence="1">
    <location>
        <begin position="431"/>
        <end position="475"/>
    </location>
</feature>
<organism evidence="2 3">
    <name type="scientific">Coniella lustricola</name>
    <dbReference type="NCBI Taxonomy" id="2025994"/>
    <lineage>
        <taxon>Eukaryota</taxon>
        <taxon>Fungi</taxon>
        <taxon>Dikarya</taxon>
        <taxon>Ascomycota</taxon>
        <taxon>Pezizomycotina</taxon>
        <taxon>Sordariomycetes</taxon>
        <taxon>Sordariomycetidae</taxon>
        <taxon>Diaporthales</taxon>
        <taxon>Schizoparmaceae</taxon>
        <taxon>Coniella</taxon>
    </lineage>
</organism>
<dbReference type="InParanoid" id="A0A2T2ZVY7"/>
<feature type="region of interest" description="Disordered" evidence="1">
    <location>
        <begin position="208"/>
        <end position="556"/>
    </location>
</feature>
<accession>A0A2T2ZVY7</accession>
<protein>
    <recommendedName>
        <fullName evidence="4">TPX2 C-terminal domain-containing protein</fullName>
    </recommendedName>
</protein>
<feature type="compositionally biased region" description="Low complexity" evidence="1">
    <location>
        <begin position="237"/>
        <end position="253"/>
    </location>
</feature>
<feature type="region of interest" description="Disordered" evidence="1">
    <location>
        <begin position="144"/>
        <end position="184"/>
    </location>
</feature>
<dbReference type="OrthoDB" id="3946796at2759"/>
<dbReference type="STRING" id="2025994.A0A2T2ZVY7"/>
<dbReference type="AlphaFoldDB" id="A0A2T2ZVY7"/>
<name>A0A2T2ZVY7_9PEZI</name>
<feature type="compositionally biased region" description="Polar residues" evidence="1">
    <location>
        <begin position="383"/>
        <end position="393"/>
    </location>
</feature>
<sequence>MINDANRSLQVDAVRGHDLVQAARRLDPSEDVFERHQKKHFQWVLSLSAPAAPGLDQSANKGAEGHKQHFGCNLLVCSKPPGREHQPPGDPDDKYLLLATAIDLQSSPSSAAHGEFTAHKFQVHSADTLRLNLDMASGQDLETPMTAASSAYRPSPLSANSAQWSTAVEPADDSDNTLTREPCGKVKDHLSSLDAAFQHEDQFDDNTEAMTKAASQISLSDDKDGQDQSHGKEHQEAAAAPAADASPAVEANPGSVKKPAAASLRKVARPASLAPPRPIQKASKPPTVPTFELPGERVARELKEKKAARLSMQVDPHKMAEASPPQRTRSVRSSKPPTVPNFELPGERYSRMKKERLEQKLKEEEEEARRRRQFKARPWPASASPTVRSTFTSRQRHSTGGPLEACSPQPPTAVESPPRAMAAKRQSMTMTASAVRAVSTASASTAASAAARGRGSSIESSRVSTRATSSSAGSVMSGKKHGAVPTRTGPAGKPAALEEHDRKEAIKLARQKYAEMSRMKATQGRTRREQQQQQQQQQSVSTDQTEEHVPVASGSS</sequence>